<evidence type="ECO:0000256" key="7">
    <source>
        <dbReference type="SAM" id="MobiDB-lite"/>
    </source>
</evidence>
<dbReference type="SUPFAM" id="SSF55781">
    <property type="entry name" value="GAF domain-like"/>
    <property type="match status" value="2"/>
</dbReference>
<dbReference type="SMART" id="SM00091">
    <property type="entry name" value="PAS"/>
    <property type="match status" value="4"/>
</dbReference>
<dbReference type="PANTHER" id="PTHR43304">
    <property type="entry name" value="PHYTOCHROME-LIKE PROTEIN CPH1"/>
    <property type="match status" value="1"/>
</dbReference>
<dbReference type="InterPro" id="IPR029016">
    <property type="entry name" value="GAF-like_dom_sf"/>
</dbReference>
<dbReference type="InterPro" id="IPR000700">
    <property type="entry name" value="PAS-assoc_C"/>
</dbReference>
<keyword evidence="4" id="KW-0808">Transferase</keyword>
<accession>A0A923MPR6</accession>
<dbReference type="NCBIfam" id="TIGR00229">
    <property type="entry name" value="sensory_box"/>
    <property type="match status" value="3"/>
</dbReference>
<dbReference type="Pfam" id="PF08448">
    <property type="entry name" value="PAS_4"/>
    <property type="match status" value="2"/>
</dbReference>
<evidence type="ECO:0000256" key="2">
    <source>
        <dbReference type="ARBA" id="ARBA00012438"/>
    </source>
</evidence>
<dbReference type="GO" id="GO:0000155">
    <property type="term" value="F:phosphorelay sensor kinase activity"/>
    <property type="evidence" value="ECO:0007669"/>
    <property type="project" value="InterPro"/>
</dbReference>
<dbReference type="InterPro" id="IPR001610">
    <property type="entry name" value="PAC"/>
</dbReference>
<evidence type="ECO:0000259" key="8">
    <source>
        <dbReference type="PROSITE" id="PS50113"/>
    </source>
</evidence>
<dbReference type="EC" id="2.7.13.3" evidence="2"/>
<keyword evidence="6" id="KW-0175">Coiled coil</keyword>
<sequence>MTYDEAPEAAEPGALRWPGAGGHTAPFPADALREPRLQAALTAGRVAAWHSDLRTRERWWSPEMFTVHGLAGADEVPSDYMALVHPDDRATVEAGFAQSIRAGGHEVQYRVRWPDGSVHWVEGVGRSSVDADGRPLAITGTCALIDARKRAQSDLQFLARASAELASTTDYEETLGRVVAMAVPHFADWCAVDMVDADGELRRLAVAHADPAKVELARQLHRRYPPLRDGPAGAWNIVRTGVPEMIPEIGDELLERSARDAEHLAALRSLGLRSYMGIPIAAPGGVLGVMVFVSSDSQRVYGRDDFELASDLVARASVAIQNARLFRALRESEARQAFLLSLTDVLRGTAPHADILGRVCAMLGRHFGVDRVGYGHVDETLDLIDYDVCWTDGTVPTLLGRFPASAFGPQVIARLRAGEAIAIANVREHPLTSEQGTVKTSHEVDTRAVLVVPLFKAGKLRTIVYLNQRAARAWTADEVSLMEDVAERTRELIERGRAEEALRASEARWRGLFERMAEGFFVAEAIRGDDGRMHDFRFLEANNAFEKLTGVPAATAVGRALSEVIPGVQRELVDTYARVVDTGEPAEFEVTIPALDDRWYEARARRVGPGQFSVLFLEITERKVAQLEQQRVAERYRTLFESIDEGFCILEVLFDAQERPVDYRFLEVNPAFARQAGLVDAVGRTIREMVPDIESNYIENYGRVALTGEAIRFESQARALNKWFDAFAFRVGDPQRRRVALLFTDITERKHAQDALLEREAELREAQRLAGIGSWYWDPARDRTVASPELLRIFGMEPGDELPPFRDQRGTLYVPEDWDRLNAAAQAAVAEGTSYSVDVRALGKGRRLWVTARGAAVRDAEGRIVALRGTLQDINERKQIEEALREADARKDEFLATLAHELRNPLAPLRNGLAVLGRSEAGSAASLRARWSTPPATGWSCSCRLRPCCSTWIPRAWRRCSPTS</sequence>
<dbReference type="CDD" id="cd00082">
    <property type="entry name" value="HisKA"/>
    <property type="match status" value="1"/>
</dbReference>
<dbReference type="InterPro" id="IPR003018">
    <property type="entry name" value="GAF"/>
</dbReference>
<feature type="coiled-coil region" evidence="6">
    <location>
        <begin position="857"/>
        <end position="897"/>
    </location>
</feature>
<dbReference type="Gene3D" id="1.10.287.130">
    <property type="match status" value="1"/>
</dbReference>
<dbReference type="AlphaFoldDB" id="A0A923MPR6"/>
<keyword evidence="5" id="KW-0418">Kinase</keyword>
<feature type="domain" description="PAC" evidence="8">
    <location>
        <begin position="833"/>
        <end position="886"/>
    </location>
</feature>
<dbReference type="InterPro" id="IPR013656">
    <property type="entry name" value="PAS_4"/>
</dbReference>
<evidence type="ECO:0000256" key="4">
    <source>
        <dbReference type="ARBA" id="ARBA00022679"/>
    </source>
</evidence>
<feature type="domain" description="PAC" evidence="8">
    <location>
        <begin position="105"/>
        <end position="157"/>
    </location>
</feature>
<dbReference type="InterPro" id="IPR052162">
    <property type="entry name" value="Sensor_kinase/Photoreceptor"/>
</dbReference>
<comment type="catalytic activity">
    <reaction evidence="1">
        <text>ATP + protein L-histidine = ADP + protein N-phospho-L-histidine.</text>
        <dbReference type="EC" id="2.7.13.3"/>
    </reaction>
</comment>
<dbReference type="InterPro" id="IPR035965">
    <property type="entry name" value="PAS-like_dom_sf"/>
</dbReference>
<dbReference type="RefSeq" id="WP_187075369.1">
    <property type="nucleotide sequence ID" value="NZ_JACORT010000002.1"/>
</dbReference>
<dbReference type="EMBL" id="JACORT010000002">
    <property type="protein sequence ID" value="MBC5782611.1"/>
    <property type="molecule type" value="Genomic_DNA"/>
</dbReference>
<feature type="region of interest" description="Disordered" evidence="7">
    <location>
        <begin position="1"/>
        <end position="22"/>
    </location>
</feature>
<proteinExistence type="predicted"/>
<keyword evidence="10" id="KW-1185">Reference proteome</keyword>
<evidence type="ECO:0000313" key="10">
    <source>
        <dbReference type="Proteomes" id="UP000608513"/>
    </source>
</evidence>
<name>A0A923MPR6_9BURK</name>
<dbReference type="Proteomes" id="UP000608513">
    <property type="component" value="Unassembled WGS sequence"/>
</dbReference>
<protein>
    <recommendedName>
        <fullName evidence="2">histidine kinase</fullName>
        <ecNumber evidence="2">2.7.13.3</ecNumber>
    </recommendedName>
</protein>
<evidence type="ECO:0000256" key="5">
    <source>
        <dbReference type="ARBA" id="ARBA00022777"/>
    </source>
</evidence>
<dbReference type="SUPFAM" id="SSF47384">
    <property type="entry name" value="Homodimeric domain of signal transducing histidine kinase"/>
    <property type="match status" value="1"/>
</dbReference>
<dbReference type="InterPro" id="IPR013655">
    <property type="entry name" value="PAS_fold_3"/>
</dbReference>
<dbReference type="InterPro" id="IPR036097">
    <property type="entry name" value="HisK_dim/P_sf"/>
</dbReference>
<dbReference type="SUPFAM" id="SSF55785">
    <property type="entry name" value="PYP-like sensor domain (PAS domain)"/>
    <property type="match status" value="4"/>
</dbReference>
<evidence type="ECO:0000256" key="3">
    <source>
        <dbReference type="ARBA" id="ARBA00022553"/>
    </source>
</evidence>
<dbReference type="Pfam" id="PF08447">
    <property type="entry name" value="PAS_3"/>
    <property type="match status" value="2"/>
</dbReference>
<reference evidence="9" key="1">
    <citation type="submission" date="2020-08" db="EMBL/GenBank/DDBJ databases">
        <title>Ramlibacter sp. USB13 16S ribosomal RNA gene genome sequencing and assembly.</title>
        <authorList>
            <person name="Kang M."/>
        </authorList>
    </citation>
    <scope>NUCLEOTIDE SEQUENCE</scope>
    <source>
        <strain evidence="9">USB13</strain>
    </source>
</reference>
<dbReference type="PROSITE" id="PS50113">
    <property type="entry name" value="PAC"/>
    <property type="match status" value="2"/>
</dbReference>
<dbReference type="Gene3D" id="3.30.450.40">
    <property type="match status" value="2"/>
</dbReference>
<dbReference type="SMART" id="SM00086">
    <property type="entry name" value="PAC"/>
    <property type="match status" value="2"/>
</dbReference>
<dbReference type="InterPro" id="IPR003661">
    <property type="entry name" value="HisK_dim/P_dom"/>
</dbReference>
<dbReference type="SMART" id="SM00065">
    <property type="entry name" value="GAF"/>
    <property type="match status" value="2"/>
</dbReference>
<keyword evidence="3" id="KW-0597">Phosphoprotein</keyword>
<comment type="caution">
    <text evidence="9">The sequence shown here is derived from an EMBL/GenBank/DDBJ whole genome shotgun (WGS) entry which is preliminary data.</text>
</comment>
<evidence type="ECO:0000256" key="1">
    <source>
        <dbReference type="ARBA" id="ARBA00000085"/>
    </source>
</evidence>
<dbReference type="InterPro" id="IPR000014">
    <property type="entry name" value="PAS"/>
</dbReference>
<dbReference type="Gene3D" id="3.30.450.20">
    <property type="entry name" value="PAS domain"/>
    <property type="match status" value="4"/>
</dbReference>
<dbReference type="Pfam" id="PF01590">
    <property type="entry name" value="GAF"/>
    <property type="match status" value="2"/>
</dbReference>
<dbReference type="Gene3D" id="2.10.70.100">
    <property type="match status" value="2"/>
</dbReference>
<dbReference type="PANTHER" id="PTHR43304:SF1">
    <property type="entry name" value="PAC DOMAIN-CONTAINING PROTEIN"/>
    <property type="match status" value="1"/>
</dbReference>
<dbReference type="FunFam" id="3.30.450.40:FF:000035">
    <property type="entry name" value="PAS sensor protein"/>
    <property type="match status" value="1"/>
</dbReference>
<dbReference type="CDD" id="cd00130">
    <property type="entry name" value="PAS"/>
    <property type="match status" value="3"/>
</dbReference>
<gene>
    <name evidence="9" type="ORF">H8N03_06615</name>
</gene>
<evidence type="ECO:0000256" key="6">
    <source>
        <dbReference type="SAM" id="Coils"/>
    </source>
</evidence>
<organism evidence="9 10">
    <name type="scientific">Ramlibacter cellulosilyticus</name>
    <dbReference type="NCBI Taxonomy" id="2764187"/>
    <lineage>
        <taxon>Bacteria</taxon>
        <taxon>Pseudomonadati</taxon>
        <taxon>Pseudomonadota</taxon>
        <taxon>Betaproteobacteria</taxon>
        <taxon>Burkholderiales</taxon>
        <taxon>Comamonadaceae</taxon>
        <taxon>Ramlibacter</taxon>
    </lineage>
</organism>
<evidence type="ECO:0000313" key="9">
    <source>
        <dbReference type="EMBL" id="MBC5782611.1"/>
    </source>
</evidence>